<keyword evidence="5" id="KW-0547">Nucleotide-binding</keyword>
<feature type="domain" description="ABC transmembrane type-1" evidence="12">
    <location>
        <begin position="151"/>
        <end position="414"/>
    </location>
</feature>
<dbReference type="PROSITE" id="PS50893">
    <property type="entry name" value="ABC_TRANSPORTER_2"/>
    <property type="match status" value="2"/>
</dbReference>
<dbReference type="GO" id="GO:0140359">
    <property type="term" value="F:ABC-type transporter activity"/>
    <property type="evidence" value="ECO:0007669"/>
    <property type="project" value="InterPro"/>
</dbReference>
<evidence type="ECO:0000256" key="2">
    <source>
        <dbReference type="ARBA" id="ARBA00009726"/>
    </source>
</evidence>
<dbReference type="GO" id="GO:0005524">
    <property type="term" value="F:ATP binding"/>
    <property type="evidence" value="ECO:0007669"/>
    <property type="project" value="UniProtKB-KW"/>
</dbReference>
<feature type="transmembrane region" description="Helical" evidence="10">
    <location>
        <begin position="395"/>
        <end position="413"/>
    </location>
</feature>
<dbReference type="FunFam" id="1.20.1560.10:FF:000014">
    <property type="entry name" value="Multidrug resistance-associated protein member 4"/>
    <property type="match status" value="1"/>
</dbReference>
<dbReference type="EMBL" id="OA564773">
    <property type="protein sequence ID" value="CAD7195509.1"/>
    <property type="molecule type" value="Genomic_DNA"/>
</dbReference>
<evidence type="ECO:0000256" key="5">
    <source>
        <dbReference type="ARBA" id="ARBA00022741"/>
    </source>
</evidence>
<dbReference type="InterPro" id="IPR036640">
    <property type="entry name" value="ABC1_TM_sf"/>
</dbReference>
<keyword evidence="3" id="KW-0813">Transport</keyword>
<dbReference type="FunFam" id="1.20.1560.10:FF:000026">
    <property type="entry name" value="Multidrug resistance-associated protein lethal(2)03659"/>
    <property type="match status" value="1"/>
</dbReference>
<sequence length="1423" mass="161004">MCDLVSGKSRPGKLRLPRKKGKPLPRMNHHTNRWTIKLFKTGYSKAIEEEDLFETLKEDRSKLLGNNLEKNWMKEVERAGAIKTNASLFRALVKTFSWDFVILGLFVFANDIIIRNRIRIMGCPWLRLLQVIELLRALNIVLFRLFKDSKIMRISQPLLLGQLLKYFEPGSTMPKEEAYLYAGGIVIITGFSSLYYSHYLLKTAHLGMKMRIACCSLIYRKALRLSHAALGKTNAGHVVNMLSNDVSRFDLICMFVHYLWAAPVITITITYFLWISAGWPGIIGISVVFLFVPIQAYSGKMTSVYRHKTALKTDERVRLMDEIISGVRVIKMYAWEKPFSELIKVARKAEIKNIKMTSYLRGIYMSFTLFTNRIALYSVLVAIVLMGGTLTADKVFVYASFFSVLGITMAGFFNRGVAELAETLVSIDRLQDFMIKEEIIPVPPDRMPAIENQNDEKKVAILKDLSAKWDGKANENTINKINIQVGHGKLIAIIGQVGTGKTSLLQAILGELPKASGSCVVNGKISYACQEPWVFGSTIRQNIVFGSTFNKARYDDVLRVCALLPDLEQFPQRDLTLVGERGSSLSGGQKARVNLARAVYNDADVYLLDDPLSAVDTHVGKHLFDECINSYLKHKTRILVTHQLQYLTDVDSIVLLLNGEVQMQGTFRDLIDSKFDYVKLLGDEEDDEDDDDEIISPDDVVVESDEDISNIKKVLRRLSRRSTKVKTPKFRPWQVSLVYTVRSKQNQPVEEEEAITDDTIYLESHSKGESQSSTYMEYFKSGTNYFFIFLMAALFLLAQGAASLADYWASYWTIQEEMRNYYRSIDVNIVTLSKENLTAYQTDMGNSRSLIALLDLHSTEFCLYMYTGIILILTVLAGLRSYMFYKICVRCSERLHNNMFNSVIRTTMRFFDLNPSGRILNRFSKDIGCADELLTKSMMDAAQYMLTIAGSIVLAVVVNYLLIVLIIILGILLWFIRKVYLKTSINIKRLEGITKSPVFTHLNATLQGISTIRAYGAQSILKDEFDKHQDLHTSAYYMFITTSSAFGFSLDSLCFIYISLVTFSFLFLKEAMGGSVGLAITQSLLLIFFLQWGLRQTTEVANNMMSVERILEYKDLEEEPLLESTPDKTPSPEWPKEGRIMFQNTSLKYVETNPPVLKDLNISIQPKEKIGIVGRTGAGKSSLISALFRLARVEGTIRIDGIDTKDIGLQDLRSRISIIPQDPVLFSGTLRNNIDPFHEFSDCMLWSALEDVELKKYCVSSNGLDMKVTKGGSNFSVGQRQLICLARAILRNNKILMLDEATANVDPQTDALIQNTIRLKFAECTVLTVAHRLNTIMDSDKVLVMDAGRMVEFASPHNLLQNKNGYFYQMVQKTGKKMAEQLSQVSEVKEASNKGLPQGGTLQGFPDEERHTGRDRKPLIPYK</sequence>
<keyword evidence="8 10" id="KW-0472">Membrane</keyword>
<evidence type="ECO:0000256" key="6">
    <source>
        <dbReference type="ARBA" id="ARBA00022840"/>
    </source>
</evidence>
<protein>
    <submittedName>
        <fullName evidence="13">Uncharacterized protein</fullName>
    </submittedName>
</protein>
<evidence type="ECO:0000256" key="8">
    <source>
        <dbReference type="ARBA" id="ARBA00023136"/>
    </source>
</evidence>
<feature type="transmembrane region" description="Helical" evidence="10">
    <location>
        <begin position="251"/>
        <end position="273"/>
    </location>
</feature>
<evidence type="ECO:0000256" key="3">
    <source>
        <dbReference type="ARBA" id="ARBA00022448"/>
    </source>
</evidence>
<evidence type="ECO:0000256" key="4">
    <source>
        <dbReference type="ARBA" id="ARBA00022692"/>
    </source>
</evidence>
<dbReference type="GO" id="GO:0016020">
    <property type="term" value="C:membrane"/>
    <property type="evidence" value="ECO:0007669"/>
    <property type="project" value="UniProtKB-SubCell"/>
</dbReference>
<evidence type="ECO:0000256" key="10">
    <source>
        <dbReference type="SAM" id="Phobius"/>
    </source>
</evidence>
<keyword evidence="7 10" id="KW-1133">Transmembrane helix</keyword>
<feature type="transmembrane region" description="Helical" evidence="10">
    <location>
        <begin position="785"/>
        <end position="809"/>
    </location>
</feature>
<comment type="subcellular location">
    <subcellularLocation>
        <location evidence="1">Membrane</location>
        <topology evidence="1">Multi-pass membrane protein</topology>
    </subcellularLocation>
</comment>
<organism evidence="13">
    <name type="scientific">Timema douglasi</name>
    <name type="common">Walking stick</name>
    <dbReference type="NCBI Taxonomy" id="61478"/>
    <lineage>
        <taxon>Eukaryota</taxon>
        <taxon>Metazoa</taxon>
        <taxon>Ecdysozoa</taxon>
        <taxon>Arthropoda</taxon>
        <taxon>Hexapoda</taxon>
        <taxon>Insecta</taxon>
        <taxon>Pterygota</taxon>
        <taxon>Neoptera</taxon>
        <taxon>Polyneoptera</taxon>
        <taxon>Phasmatodea</taxon>
        <taxon>Timematodea</taxon>
        <taxon>Timematoidea</taxon>
        <taxon>Timematidae</taxon>
        <taxon>Timema</taxon>
    </lineage>
</organism>
<comment type="similarity">
    <text evidence="2">Belongs to the ABC transporter superfamily. ABCC family. Conjugate transporter (TC 3.A.1.208) subfamily.</text>
</comment>
<feature type="domain" description="ABC transporter" evidence="11">
    <location>
        <begin position="460"/>
        <end position="683"/>
    </location>
</feature>
<dbReference type="SUPFAM" id="SSF90123">
    <property type="entry name" value="ABC transporter transmembrane region"/>
    <property type="match status" value="2"/>
</dbReference>
<feature type="compositionally biased region" description="Basic residues" evidence="9">
    <location>
        <begin position="10"/>
        <end position="28"/>
    </location>
</feature>
<evidence type="ECO:0000256" key="7">
    <source>
        <dbReference type="ARBA" id="ARBA00022989"/>
    </source>
</evidence>
<reference evidence="13" key="1">
    <citation type="submission" date="2020-11" db="EMBL/GenBank/DDBJ databases">
        <authorList>
            <person name="Tran Van P."/>
        </authorList>
    </citation>
    <scope>NUCLEOTIDE SEQUENCE</scope>
</reference>
<feature type="transmembrane region" description="Helical" evidence="10">
    <location>
        <begin position="1035"/>
        <end position="1068"/>
    </location>
</feature>
<dbReference type="CDD" id="cd03244">
    <property type="entry name" value="ABCC_MRP_domain2"/>
    <property type="match status" value="1"/>
</dbReference>
<dbReference type="PROSITE" id="PS50929">
    <property type="entry name" value="ABC_TM1F"/>
    <property type="match status" value="2"/>
</dbReference>
<dbReference type="InterPro" id="IPR003593">
    <property type="entry name" value="AAA+_ATPase"/>
</dbReference>
<dbReference type="PANTHER" id="PTHR24223:SF456">
    <property type="entry name" value="MULTIDRUG RESISTANCE-ASSOCIATED PROTEIN LETHAL(2)03659"/>
    <property type="match status" value="1"/>
</dbReference>
<feature type="transmembrane region" description="Helical" evidence="10">
    <location>
        <begin position="863"/>
        <end position="885"/>
    </location>
</feature>
<dbReference type="FunFam" id="3.40.50.300:FF:000163">
    <property type="entry name" value="Multidrug resistance-associated protein member 4"/>
    <property type="match status" value="1"/>
</dbReference>
<dbReference type="CDD" id="cd03250">
    <property type="entry name" value="ABCC_MRP_domain1"/>
    <property type="match status" value="1"/>
</dbReference>
<evidence type="ECO:0000256" key="9">
    <source>
        <dbReference type="SAM" id="MobiDB-lite"/>
    </source>
</evidence>
<feature type="transmembrane region" description="Helical" evidence="10">
    <location>
        <begin position="279"/>
        <end position="298"/>
    </location>
</feature>
<accession>A0A7R8VBT0</accession>
<dbReference type="InterPro" id="IPR017871">
    <property type="entry name" value="ABC_transporter-like_CS"/>
</dbReference>
<feature type="compositionally biased region" description="Basic and acidic residues" evidence="9">
    <location>
        <begin position="1407"/>
        <end position="1423"/>
    </location>
</feature>
<dbReference type="GO" id="GO:0016887">
    <property type="term" value="F:ATP hydrolysis activity"/>
    <property type="evidence" value="ECO:0007669"/>
    <property type="project" value="InterPro"/>
</dbReference>
<feature type="transmembrane region" description="Helical" evidence="10">
    <location>
        <begin position="362"/>
        <end position="389"/>
    </location>
</feature>
<keyword evidence="4 10" id="KW-0812">Transmembrane</keyword>
<feature type="region of interest" description="Disordered" evidence="9">
    <location>
        <begin position="1385"/>
        <end position="1423"/>
    </location>
</feature>
<dbReference type="Gene3D" id="3.40.50.300">
    <property type="entry name" value="P-loop containing nucleotide triphosphate hydrolases"/>
    <property type="match status" value="2"/>
</dbReference>
<evidence type="ECO:0000259" key="12">
    <source>
        <dbReference type="PROSITE" id="PS50929"/>
    </source>
</evidence>
<dbReference type="Pfam" id="PF00664">
    <property type="entry name" value="ABC_membrane"/>
    <property type="match status" value="2"/>
</dbReference>
<feature type="region of interest" description="Disordered" evidence="9">
    <location>
        <begin position="1"/>
        <end position="28"/>
    </location>
</feature>
<name>A0A7R8VBT0_TIMDO</name>
<feature type="transmembrane region" description="Helical" evidence="10">
    <location>
        <begin position="1075"/>
        <end position="1094"/>
    </location>
</feature>
<feature type="transmembrane region" description="Helical" evidence="10">
    <location>
        <begin position="178"/>
        <end position="201"/>
    </location>
</feature>
<dbReference type="Gene3D" id="1.20.1560.10">
    <property type="entry name" value="ABC transporter type 1, transmembrane domain"/>
    <property type="match status" value="2"/>
</dbReference>
<dbReference type="PANTHER" id="PTHR24223">
    <property type="entry name" value="ATP-BINDING CASSETTE SUB-FAMILY C"/>
    <property type="match status" value="1"/>
</dbReference>
<feature type="domain" description="ABC transporter" evidence="11">
    <location>
        <begin position="1140"/>
        <end position="1372"/>
    </location>
</feature>
<dbReference type="InterPro" id="IPR003439">
    <property type="entry name" value="ABC_transporter-like_ATP-bd"/>
</dbReference>
<feature type="transmembrane region" description="Helical" evidence="10">
    <location>
        <begin position="96"/>
        <end position="113"/>
    </location>
</feature>
<feature type="domain" description="ABC transmembrane type-1" evidence="12">
    <location>
        <begin position="790"/>
        <end position="1106"/>
    </location>
</feature>
<proteinExistence type="inferred from homology"/>
<evidence type="ECO:0000259" key="11">
    <source>
        <dbReference type="PROSITE" id="PS50893"/>
    </source>
</evidence>
<evidence type="ECO:0000256" key="1">
    <source>
        <dbReference type="ARBA" id="ARBA00004141"/>
    </source>
</evidence>
<dbReference type="FunFam" id="3.40.50.300:FF:000482">
    <property type="entry name" value="Multidrug resistance-associated protein member 4"/>
    <property type="match status" value="1"/>
</dbReference>
<keyword evidence="6" id="KW-0067">ATP-binding</keyword>
<dbReference type="InterPro" id="IPR050173">
    <property type="entry name" value="ABC_transporter_C-like"/>
</dbReference>
<dbReference type="SUPFAM" id="SSF52540">
    <property type="entry name" value="P-loop containing nucleoside triphosphate hydrolases"/>
    <property type="match status" value="2"/>
</dbReference>
<evidence type="ECO:0000313" key="13">
    <source>
        <dbReference type="EMBL" id="CAD7195509.1"/>
    </source>
</evidence>
<dbReference type="PROSITE" id="PS00211">
    <property type="entry name" value="ABC_TRANSPORTER_1"/>
    <property type="match status" value="2"/>
</dbReference>
<gene>
    <name evidence="13" type="ORF">TDIB3V08_LOCUS1893</name>
</gene>
<dbReference type="Pfam" id="PF00005">
    <property type="entry name" value="ABC_tran"/>
    <property type="match status" value="2"/>
</dbReference>
<dbReference type="InterPro" id="IPR027417">
    <property type="entry name" value="P-loop_NTPase"/>
</dbReference>
<feature type="transmembrane region" description="Helical" evidence="10">
    <location>
        <begin position="944"/>
        <end position="976"/>
    </location>
</feature>
<dbReference type="SMART" id="SM00382">
    <property type="entry name" value="AAA"/>
    <property type="match status" value="2"/>
</dbReference>
<dbReference type="InterPro" id="IPR011527">
    <property type="entry name" value="ABC1_TM_dom"/>
</dbReference>